<name>A0ABU2YHL0_9FLAO</name>
<dbReference type="PROSITE" id="PS51257">
    <property type="entry name" value="PROKAR_LIPOPROTEIN"/>
    <property type="match status" value="1"/>
</dbReference>
<sequence length="233" mass="27466">MKSKVSFILITVTMISFSCSKNINYSEQFKSETAGRYLYHADDIIDIYYEDNTLMLRWREGKIKPVVLDENTFFVSDMYKKLEFTKHLETNKRYLSIVPENAEKSSTYDYLKVDSNYKTPSMHLKDKNYQKAFEGYLAIKQQDSTSELINEWEFNRIGYDFMRQKDYENALGIFKMNAALFPTSDNVYDSLADAYLRSGDSINAYENYVKALDLNSRNKRAEKFIENYKVKVD</sequence>
<evidence type="ECO:0000313" key="2">
    <source>
        <dbReference type="EMBL" id="MDT0557381.1"/>
    </source>
</evidence>
<gene>
    <name evidence="2" type="ORF">RM697_01895</name>
</gene>
<comment type="caution">
    <text evidence="2">The sequence shown here is derived from an EMBL/GenBank/DDBJ whole genome shotgun (WGS) entry which is preliminary data.</text>
</comment>
<dbReference type="RefSeq" id="WP_311426149.1">
    <property type="nucleotide sequence ID" value="NZ_JAVRIA010000001.1"/>
</dbReference>
<keyword evidence="3" id="KW-1185">Reference proteome</keyword>
<organism evidence="2 3">
    <name type="scientific">Microcosmobacter mediterraneus</name>
    <dbReference type="NCBI Taxonomy" id="3075607"/>
    <lineage>
        <taxon>Bacteria</taxon>
        <taxon>Pseudomonadati</taxon>
        <taxon>Bacteroidota</taxon>
        <taxon>Flavobacteriia</taxon>
        <taxon>Flavobacteriales</taxon>
        <taxon>Flavobacteriaceae</taxon>
        <taxon>Microcosmobacter</taxon>
    </lineage>
</organism>
<evidence type="ECO:0000256" key="1">
    <source>
        <dbReference type="PROSITE-ProRule" id="PRU00339"/>
    </source>
</evidence>
<dbReference type="PROSITE" id="PS50005">
    <property type="entry name" value="TPR"/>
    <property type="match status" value="1"/>
</dbReference>
<keyword evidence="1" id="KW-0802">TPR repeat</keyword>
<accession>A0ABU2YHL0</accession>
<dbReference type="Gene3D" id="1.25.40.10">
    <property type="entry name" value="Tetratricopeptide repeat domain"/>
    <property type="match status" value="1"/>
</dbReference>
<dbReference type="SUPFAM" id="SSF48452">
    <property type="entry name" value="TPR-like"/>
    <property type="match status" value="1"/>
</dbReference>
<reference evidence="2 3" key="1">
    <citation type="submission" date="2023-09" db="EMBL/GenBank/DDBJ databases">
        <authorList>
            <person name="Rey-Velasco X."/>
        </authorList>
    </citation>
    <scope>NUCLEOTIDE SEQUENCE [LARGE SCALE GENOMIC DNA]</scope>
    <source>
        <strain evidence="2 3">W332</strain>
    </source>
</reference>
<dbReference type="EMBL" id="JAVRIA010000001">
    <property type="protein sequence ID" value="MDT0557381.1"/>
    <property type="molecule type" value="Genomic_DNA"/>
</dbReference>
<protein>
    <submittedName>
        <fullName evidence="2">Tetratricopeptide repeat protein</fullName>
    </submittedName>
</protein>
<feature type="repeat" description="TPR" evidence="1">
    <location>
        <begin position="185"/>
        <end position="218"/>
    </location>
</feature>
<dbReference type="Proteomes" id="UP001259492">
    <property type="component" value="Unassembled WGS sequence"/>
</dbReference>
<dbReference type="InterPro" id="IPR019734">
    <property type="entry name" value="TPR_rpt"/>
</dbReference>
<evidence type="ECO:0000313" key="3">
    <source>
        <dbReference type="Proteomes" id="UP001259492"/>
    </source>
</evidence>
<dbReference type="InterPro" id="IPR011990">
    <property type="entry name" value="TPR-like_helical_dom_sf"/>
</dbReference>
<proteinExistence type="predicted"/>